<name>A0A167GU24_CALVF</name>
<dbReference type="Proteomes" id="UP000076738">
    <property type="component" value="Unassembled WGS sequence"/>
</dbReference>
<gene>
    <name evidence="2" type="ORF">CALVIDRAFT_542278</name>
</gene>
<dbReference type="EMBL" id="KV417332">
    <property type="protein sequence ID" value="KZO90910.1"/>
    <property type="molecule type" value="Genomic_DNA"/>
</dbReference>
<sequence length="75" mass="8488">MDREPHAPRLTSHPSLMAKQDQSPPKEPSGRTISANKPTAPPKQPAISLWQSYNALPSNAHDIWRHSLCLRRRRA</sequence>
<evidence type="ECO:0000313" key="3">
    <source>
        <dbReference type="Proteomes" id="UP000076738"/>
    </source>
</evidence>
<protein>
    <submittedName>
        <fullName evidence="2">Uncharacterized protein</fullName>
    </submittedName>
</protein>
<evidence type="ECO:0000256" key="1">
    <source>
        <dbReference type="SAM" id="MobiDB-lite"/>
    </source>
</evidence>
<keyword evidence="3" id="KW-1185">Reference proteome</keyword>
<evidence type="ECO:0000313" key="2">
    <source>
        <dbReference type="EMBL" id="KZO90910.1"/>
    </source>
</evidence>
<reference evidence="2 3" key="1">
    <citation type="journal article" date="2016" name="Mol. Biol. Evol.">
        <title>Comparative Genomics of Early-Diverging Mushroom-Forming Fungi Provides Insights into the Origins of Lignocellulose Decay Capabilities.</title>
        <authorList>
            <person name="Nagy L.G."/>
            <person name="Riley R."/>
            <person name="Tritt A."/>
            <person name="Adam C."/>
            <person name="Daum C."/>
            <person name="Floudas D."/>
            <person name="Sun H."/>
            <person name="Yadav J.S."/>
            <person name="Pangilinan J."/>
            <person name="Larsson K.H."/>
            <person name="Matsuura K."/>
            <person name="Barry K."/>
            <person name="Labutti K."/>
            <person name="Kuo R."/>
            <person name="Ohm R.A."/>
            <person name="Bhattacharya S.S."/>
            <person name="Shirouzu T."/>
            <person name="Yoshinaga Y."/>
            <person name="Martin F.M."/>
            <person name="Grigoriev I.V."/>
            <person name="Hibbett D.S."/>
        </authorList>
    </citation>
    <scope>NUCLEOTIDE SEQUENCE [LARGE SCALE GENOMIC DNA]</scope>
    <source>
        <strain evidence="2 3">TUFC12733</strain>
    </source>
</reference>
<organism evidence="2 3">
    <name type="scientific">Calocera viscosa (strain TUFC12733)</name>
    <dbReference type="NCBI Taxonomy" id="1330018"/>
    <lineage>
        <taxon>Eukaryota</taxon>
        <taxon>Fungi</taxon>
        <taxon>Dikarya</taxon>
        <taxon>Basidiomycota</taxon>
        <taxon>Agaricomycotina</taxon>
        <taxon>Dacrymycetes</taxon>
        <taxon>Dacrymycetales</taxon>
        <taxon>Dacrymycetaceae</taxon>
        <taxon>Calocera</taxon>
    </lineage>
</organism>
<proteinExistence type="predicted"/>
<feature type="region of interest" description="Disordered" evidence="1">
    <location>
        <begin position="1"/>
        <end position="45"/>
    </location>
</feature>
<accession>A0A167GU24</accession>
<dbReference type="AlphaFoldDB" id="A0A167GU24"/>